<gene>
    <name evidence="3" type="ORF">Fmac_007900</name>
</gene>
<protein>
    <submittedName>
        <fullName evidence="3">Uncharacterized protein</fullName>
    </submittedName>
</protein>
<keyword evidence="1" id="KW-0175">Coiled coil</keyword>
<evidence type="ECO:0000256" key="2">
    <source>
        <dbReference type="SAM" id="MobiDB-lite"/>
    </source>
</evidence>
<evidence type="ECO:0000256" key="1">
    <source>
        <dbReference type="SAM" id="Coils"/>
    </source>
</evidence>
<evidence type="ECO:0000313" key="4">
    <source>
        <dbReference type="Proteomes" id="UP001603857"/>
    </source>
</evidence>
<comment type="caution">
    <text evidence="3">The sequence shown here is derived from an EMBL/GenBank/DDBJ whole genome shotgun (WGS) entry which is preliminary data.</text>
</comment>
<sequence>MSSTGNNEVGEKSSPHPKKAQKLAAKGKRSRYVIKLPLQIGKSTHTPIVEPRQSQPKNVQPTPSEPEKFDSIPPIPSPHLNASPTPSSTQIHSSRASQNCGPRVSPLSSPSEPNASPHSIPSTRQENVVMQEQTSSEATQPCVPVDPPPGAILPEDFEKIFSQAKSEAASCGGGSESSPLDPGVEEKIRNQSWFFASGGINKGRVYGVGKVEAGYRCGNNFTQPTTSSASSQKITMLEEKVRKTQEENERLSRKFETLLNAQGIHSLAVDDDEEDLVLLEDTHDDERLWEASDIWNAMQRTVQAGDDATNIIFSIMPTLHATQRETLVATIWALWKKHNEKVWNGKDTQPRIAFFLASQMVQEWQHARARHTISLEVLQINNKTGHVLQQAPLNVTLRQQYFKTPQALV</sequence>
<feature type="region of interest" description="Disordered" evidence="2">
    <location>
        <begin position="1"/>
        <end position="183"/>
    </location>
</feature>
<dbReference type="Proteomes" id="UP001603857">
    <property type="component" value="Unassembled WGS sequence"/>
</dbReference>
<accession>A0ABD1MVV7</accession>
<feature type="coiled-coil region" evidence="1">
    <location>
        <begin position="234"/>
        <end position="261"/>
    </location>
</feature>
<feature type="compositionally biased region" description="Polar residues" evidence="2">
    <location>
        <begin position="80"/>
        <end position="139"/>
    </location>
</feature>
<name>A0ABD1MVV7_9FABA</name>
<feature type="compositionally biased region" description="Polar residues" evidence="2">
    <location>
        <begin position="41"/>
        <end position="62"/>
    </location>
</feature>
<keyword evidence="4" id="KW-1185">Reference proteome</keyword>
<reference evidence="3 4" key="1">
    <citation type="submission" date="2024-08" db="EMBL/GenBank/DDBJ databases">
        <title>Insights into the chromosomal genome structure of Flemingia macrophylla.</title>
        <authorList>
            <person name="Ding Y."/>
            <person name="Zhao Y."/>
            <person name="Bi W."/>
            <person name="Wu M."/>
            <person name="Zhao G."/>
            <person name="Gong Y."/>
            <person name="Li W."/>
            <person name="Zhang P."/>
        </authorList>
    </citation>
    <scope>NUCLEOTIDE SEQUENCE [LARGE SCALE GENOMIC DNA]</scope>
    <source>
        <strain evidence="3">DYQJB</strain>
        <tissue evidence="3">Leaf</tissue>
    </source>
</reference>
<evidence type="ECO:0000313" key="3">
    <source>
        <dbReference type="EMBL" id="KAL2339960.1"/>
    </source>
</evidence>
<dbReference type="AlphaFoldDB" id="A0ABD1MVV7"/>
<feature type="compositionally biased region" description="Basic residues" evidence="2">
    <location>
        <begin position="15"/>
        <end position="32"/>
    </location>
</feature>
<proteinExistence type="predicted"/>
<dbReference type="EMBL" id="JBGMDY010000003">
    <property type="protein sequence ID" value="KAL2339960.1"/>
    <property type="molecule type" value="Genomic_DNA"/>
</dbReference>
<organism evidence="3 4">
    <name type="scientific">Flemingia macrophylla</name>
    <dbReference type="NCBI Taxonomy" id="520843"/>
    <lineage>
        <taxon>Eukaryota</taxon>
        <taxon>Viridiplantae</taxon>
        <taxon>Streptophyta</taxon>
        <taxon>Embryophyta</taxon>
        <taxon>Tracheophyta</taxon>
        <taxon>Spermatophyta</taxon>
        <taxon>Magnoliopsida</taxon>
        <taxon>eudicotyledons</taxon>
        <taxon>Gunneridae</taxon>
        <taxon>Pentapetalae</taxon>
        <taxon>rosids</taxon>
        <taxon>fabids</taxon>
        <taxon>Fabales</taxon>
        <taxon>Fabaceae</taxon>
        <taxon>Papilionoideae</taxon>
        <taxon>50 kb inversion clade</taxon>
        <taxon>NPAAA clade</taxon>
        <taxon>indigoferoid/millettioid clade</taxon>
        <taxon>Phaseoleae</taxon>
        <taxon>Flemingia</taxon>
    </lineage>
</organism>